<evidence type="ECO:0000313" key="1">
    <source>
        <dbReference type="EMBL" id="MEI4551545.1"/>
    </source>
</evidence>
<comment type="caution">
    <text evidence="1">The sequence shown here is derived from an EMBL/GenBank/DDBJ whole genome shotgun (WGS) entry which is preliminary data.</text>
</comment>
<keyword evidence="2" id="KW-1185">Reference proteome</keyword>
<proteinExistence type="predicted"/>
<protein>
    <submittedName>
        <fullName evidence="1">Uncharacterized protein</fullName>
    </submittedName>
</protein>
<reference evidence="1 2" key="1">
    <citation type="submission" date="2023-12" db="EMBL/GenBank/DDBJ databases">
        <title>Friends and Foes: Symbiotic and Algicidal bacterial influence on Karenia brevis blooms.</title>
        <authorList>
            <person name="Fei C."/>
            <person name="Mohamed A.R."/>
            <person name="Booker A."/>
            <person name="Arshad M."/>
            <person name="Klass S."/>
            <person name="Ahn S."/>
            <person name="Gilbert P.M."/>
            <person name="Heil C.A."/>
            <person name="Martinez J.M."/>
            <person name="Amin S.A."/>
        </authorList>
    </citation>
    <scope>NUCLEOTIDE SEQUENCE [LARGE SCALE GENOMIC DNA]</scope>
    <source>
        <strain evidence="1 2">CE15</strain>
    </source>
</reference>
<gene>
    <name evidence="1" type="ORF">WAE96_17855</name>
</gene>
<organism evidence="1 2">
    <name type="scientific">Pseudoalteromonas spongiae</name>
    <dbReference type="NCBI Taxonomy" id="298657"/>
    <lineage>
        <taxon>Bacteria</taxon>
        <taxon>Pseudomonadati</taxon>
        <taxon>Pseudomonadota</taxon>
        <taxon>Gammaproteobacteria</taxon>
        <taxon>Alteromonadales</taxon>
        <taxon>Pseudoalteromonadaceae</taxon>
        <taxon>Pseudoalteromonas</taxon>
    </lineage>
</organism>
<dbReference type="EMBL" id="JBAWKS010000002">
    <property type="protein sequence ID" value="MEI4551545.1"/>
    <property type="molecule type" value="Genomic_DNA"/>
</dbReference>
<dbReference type="Proteomes" id="UP001382455">
    <property type="component" value="Unassembled WGS sequence"/>
</dbReference>
<accession>A0ABU8EXT1</accession>
<sequence length="100" mass="11386">MGLNSNGLKQFSVNLKKLQNKQFVPLDDLMTDKFIADNTHHKTFEELLNASGYSVETESDFEAIPDDKWDIHISNCTNFSSWLEMQQAAANEYVSKQLLG</sequence>
<evidence type="ECO:0000313" key="2">
    <source>
        <dbReference type="Proteomes" id="UP001382455"/>
    </source>
</evidence>
<dbReference type="RefSeq" id="WP_336436508.1">
    <property type="nucleotide sequence ID" value="NZ_JBAWKS010000002.1"/>
</dbReference>
<name>A0ABU8EXT1_9GAMM</name>